<sequence>AVRTTVPAKTIDLNVKAFEAGYEYAQRQGEAS</sequence>
<evidence type="ECO:0008006" key="3">
    <source>
        <dbReference type="Google" id="ProtNLM"/>
    </source>
</evidence>
<protein>
    <recommendedName>
        <fullName evidence="3">Pyruvate/ketoisovalerate oxidoreductase catalytic domain-containing protein</fullName>
    </recommendedName>
</protein>
<evidence type="ECO:0000256" key="1">
    <source>
        <dbReference type="ARBA" id="ARBA00023002"/>
    </source>
</evidence>
<feature type="non-terminal residue" evidence="2">
    <location>
        <position position="1"/>
    </location>
</feature>
<dbReference type="EMBL" id="BARS01031684">
    <property type="protein sequence ID" value="GAG20926.1"/>
    <property type="molecule type" value="Genomic_DNA"/>
</dbReference>
<proteinExistence type="predicted"/>
<evidence type="ECO:0000313" key="2">
    <source>
        <dbReference type="EMBL" id="GAG20926.1"/>
    </source>
</evidence>
<dbReference type="GO" id="GO:0016491">
    <property type="term" value="F:oxidoreductase activity"/>
    <property type="evidence" value="ECO:0007669"/>
    <property type="project" value="UniProtKB-KW"/>
</dbReference>
<dbReference type="Gene3D" id="3.40.920.10">
    <property type="entry name" value="Pyruvate-ferredoxin oxidoreductase, PFOR, domain III"/>
    <property type="match status" value="1"/>
</dbReference>
<comment type="caution">
    <text evidence="2">The sequence shown here is derived from an EMBL/GenBank/DDBJ whole genome shotgun (WGS) entry which is preliminary data.</text>
</comment>
<organism evidence="2">
    <name type="scientific">marine sediment metagenome</name>
    <dbReference type="NCBI Taxonomy" id="412755"/>
    <lineage>
        <taxon>unclassified sequences</taxon>
        <taxon>metagenomes</taxon>
        <taxon>ecological metagenomes</taxon>
    </lineage>
</organism>
<dbReference type="AlphaFoldDB" id="X0X7G2"/>
<gene>
    <name evidence="2" type="ORF">S01H1_49273</name>
</gene>
<reference evidence="2" key="1">
    <citation type="journal article" date="2014" name="Front. Microbiol.">
        <title>High frequency of phylogenetically diverse reductive dehalogenase-homologous genes in deep subseafloor sedimentary metagenomes.</title>
        <authorList>
            <person name="Kawai M."/>
            <person name="Futagami T."/>
            <person name="Toyoda A."/>
            <person name="Takaki Y."/>
            <person name="Nishi S."/>
            <person name="Hori S."/>
            <person name="Arai W."/>
            <person name="Tsubouchi T."/>
            <person name="Morono Y."/>
            <person name="Uchiyama I."/>
            <person name="Ito T."/>
            <person name="Fujiyama A."/>
            <person name="Inagaki F."/>
            <person name="Takami H."/>
        </authorList>
    </citation>
    <scope>NUCLEOTIDE SEQUENCE</scope>
    <source>
        <strain evidence="2">Expedition CK06-06</strain>
    </source>
</reference>
<name>X0X7G2_9ZZZZ</name>
<dbReference type="InterPro" id="IPR002869">
    <property type="entry name" value="Pyrv_flavodox_OxRed_cen"/>
</dbReference>
<keyword evidence="1" id="KW-0560">Oxidoreductase</keyword>
<accession>X0X7G2</accession>